<dbReference type="AlphaFoldDB" id="A0A2A2IEL2"/>
<accession>A0A2A2IEL2</accession>
<feature type="compositionally biased region" description="Basic and acidic residues" evidence="1">
    <location>
        <begin position="71"/>
        <end position="84"/>
    </location>
</feature>
<sequence>MISLENFRKVLSTDTSLNESLIRQSGNSDVDVSVQVDTTPIAFAMLCSLLATKQLSNSEFESAVRKLEELTDNKKFHSSREKNDISTAKLFNDRKRRR</sequence>
<feature type="region of interest" description="Disordered" evidence="1">
    <location>
        <begin position="71"/>
        <end position="98"/>
    </location>
</feature>
<proteinExistence type="predicted"/>
<dbReference type="EMBL" id="NPOA01000007">
    <property type="protein sequence ID" value="PAV29585.1"/>
    <property type="molecule type" value="Genomic_DNA"/>
</dbReference>
<reference evidence="2 3" key="1">
    <citation type="submission" date="2017-08" db="EMBL/GenBank/DDBJ databases">
        <title>Virgibacillus indicus sp. nov. and Virgibacillus profoundi sp. nov, two moderately halophilic bacteria isolated from marine sediment by using the Microfluidic Streak Plate.</title>
        <authorList>
            <person name="Xu B."/>
            <person name="Hu B."/>
            <person name="Wang J."/>
            <person name="Zhu Y."/>
            <person name="Huang L."/>
            <person name="Du W."/>
            <person name="Huang Y."/>
        </authorList>
    </citation>
    <scope>NUCLEOTIDE SEQUENCE [LARGE SCALE GENOMIC DNA]</scope>
    <source>
        <strain evidence="2 3">IO3-P3-H5</strain>
    </source>
</reference>
<gene>
    <name evidence="2" type="ORF">CIL05_10850</name>
</gene>
<name>A0A2A2IEL2_9BACI</name>
<evidence type="ECO:0000313" key="3">
    <source>
        <dbReference type="Proteomes" id="UP000218887"/>
    </source>
</evidence>
<organism evidence="2 3">
    <name type="scientific">Virgibacillus profundi</name>
    <dbReference type="NCBI Taxonomy" id="2024555"/>
    <lineage>
        <taxon>Bacteria</taxon>
        <taxon>Bacillati</taxon>
        <taxon>Bacillota</taxon>
        <taxon>Bacilli</taxon>
        <taxon>Bacillales</taxon>
        <taxon>Bacillaceae</taxon>
        <taxon>Virgibacillus</taxon>
    </lineage>
</organism>
<dbReference type="Proteomes" id="UP000218887">
    <property type="component" value="Unassembled WGS sequence"/>
</dbReference>
<protein>
    <submittedName>
        <fullName evidence="2">Uncharacterized protein</fullName>
    </submittedName>
</protein>
<evidence type="ECO:0000313" key="2">
    <source>
        <dbReference type="EMBL" id="PAV29585.1"/>
    </source>
</evidence>
<dbReference type="OrthoDB" id="2881225at2"/>
<evidence type="ECO:0000256" key="1">
    <source>
        <dbReference type="SAM" id="MobiDB-lite"/>
    </source>
</evidence>
<comment type="caution">
    <text evidence="2">The sequence shown here is derived from an EMBL/GenBank/DDBJ whole genome shotgun (WGS) entry which is preliminary data.</text>
</comment>
<keyword evidence="3" id="KW-1185">Reference proteome</keyword>